<dbReference type="AlphaFoldDB" id="C1MYZ6"/>
<evidence type="ECO:0000256" key="1">
    <source>
        <dbReference type="SAM" id="MobiDB-lite"/>
    </source>
</evidence>
<gene>
    <name evidence="2" type="ORF">MICPUCDRAFT_63247</name>
</gene>
<dbReference type="InterPro" id="IPR036770">
    <property type="entry name" value="Ankyrin_rpt-contain_sf"/>
</dbReference>
<feature type="region of interest" description="Disordered" evidence="1">
    <location>
        <begin position="75"/>
        <end position="103"/>
    </location>
</feature>
<evidence type="ECO:0000313" key="3">
    <source>
        <dbReference type="Proteomes" id="UP000001876"/>
    </source>
</evidence>
<accession>C1MYZ6</accession>
<name>C1MYZ6_MICPC</name>
<feature type="region of interest" description="Disordered" evidence="1">
    <location>
        <begin position="1"/>
        <end position="26"/>
    </location>
</feature>
<feature type="compositionally biased region" description="Acidic residues" evidence="1">
    <location>
        <begin position="17"/>
        <end position="26"/>
    </location>
</feature>
<dbReference type="RefSeq" id="XP_003060870.1">
    <property type="nucleotide sequence ID" value="XM_003060824.1"/>
</dbReference>
<proteinExistence type="predicted"/>
<dbReference type="Proteomes" id="UP000001876">
    <property type="component" value="Unassembled WGS sequence"/>
</dbReference>
<feature type="region of interest" description="Disordered" evidence="1">
    <location>
        <begin position="515"/>
        <end position="602"/>
    </location>
</feature>
<sequence length="615" mass="66775">MVPLSTPLPCATREGMNDDDDDLGGEASDEIFARRGARLALGTPPRCRKKTRETAAETTAIILARLPTFVQAHGARARSDRARPVAMSPPPPPTKRRRSGGGERLTLPADLAAELGVEWVYEDELEARLAIAAEARSVDALLSRDLRDVFVSGVLARLDAADLASFSLASRGCRALADETRARDAAPPDRASHHEAFLFVVADFAISPARMKLAAALGCPVRDPRTCALVLRGVFERAPRAFPVDVLEWALGACGNDAWMAAVSRPGIERRPWLWDAAEEEDAMLGSDDDEYFRIEDVKFLTRVAARVGNLGLVRRLFDAFRLSRRHEETFAGAAEGGHVFIIEHLLTERDAFIPVDRVFELAAGRGRVELLRFLLDNGMRPETPRSRARCARAAADAGEIDCVEWLFANGFEMDEATKDTMRAIGNSIAQTGRPPLAPDDIEDIAHRRHEAWLAEGRPIPIRSGGGGAPANAQPWRDERGPRGWQLSSGEGGVARDIDDYDFGLDFETTKDVVVDEGPPAGFEAPPEPFSDVDSDSDGDDPEFPPGFEPKAAVESGGGPLDPRLLRPKKGCSASGPLDVEPAPADAGGARSDRREAVEDMTDDQVLAYLRSLQE</sequence>
<dbReference type="EMBL" id="GG663743">
    <property type="protein sequence ID" value="EEH54520.1"/>
    <property type="molecule type" value="Genomic_DNA"/>
</dbReference>
<dbReference type="GeneID" id="9686565"/>
<feature type="region of interest" description="Disordered" evidence="1">
    <location>
        <begin position="458"/>
        <end position="494"/>
    </location>
</feature>
<reference evidence="2 3" key="1">
    <citation type="journal article" date="2009" name="Science">
        <title>Green evolution and dynamic adaptations revealed by genomes of the marine picoeukaryotes Micromonas.</title>
        <authorList>
            <person name="Worden A.Z."/>
            <person name="Lee J.H."/>
            <person name="Mock T."/>
            <person name="Rouze P."/>
            <person name="Simmons M.P."/>
            <person name="Aerts A.L."/>
            <person name="Allen A.E."/>
            <person name="Cuvelier M.L."/>
            <person name="Derelle E."/>
            <person name="Everett M.V."/>
            <person name="Foulon E."/>
            <person name="Grimwood J."/>
            <person name="Gundlach H."/>
            <person name="Henrissat B."/>
            <person name="Napoli C."/>
            <person name="McDonald S.M."/>
            <person name="Parker M.S."/>
            <person name="Rombauts S."/>
            <person name="Salamov A."/>
            <person name="Von Dassow P."/>
            <person name="Badger J.H."/>
            <person name="Coutinho P.M."/>
            <person name="Demir E."/>
            <person name="Dubchak I."/>
            <person name="Gentemann C."/>
            <person name="Eikrem W."/>
            <person name="Gready J.E."/>
            <person name="John U."/>
            <person name="Lanier W."/>
            <person name="Lindquist E.A."/>
            <person name="Lucas S."/>
            <person name="Mayer K.F."/>
            <person name="Moreau H."/>
            <person name="Not F."/>
            <person name="Otillar R."/>
            <person name="Panaud O."/>
            <person name="Pangilinan J."/>
            <person name="Paulsen I."/>
            <person name="Piegu B."/>
            <person name="Poliakov A."/>
            <person name="Robbens S."/>
            <person name="Schmutz J."/>
            <person name="Toulza E."/>
            <person name="Wyss T."/>
            <person name="Zelensky A."/>
            <person name="Zhou K."/>
            <person name="Armbrust E.V."/>
            <person name="Bhattacharya D."/>
            <person name="Goodenough U.W."/>
            <person name="Van de Peer Y."/>
            <person name="Grigoriev I.V."/>
        </authorList>
    </citation>
    <scope>NUCLEOTIDE SEQUENCE [LARGE SCALE GENOMIC DNA]</scope>
    <source>
        <strain evidence="2 3">CCMP1545</strain>
    </source>
</reference>
<dbReference type="SUPFAM" id="SSF140860">
    <property type="entry name" value="Pseudo ankyrin repeat-like"/>
    <property type="match status" value="1"/>
</dbReference>
<dbReference type="PANTHER" id="PTHR46586:SF3">
    <property type="entry name" value="ANKYRIN REPEAT-CONTAINING PROTEIN"/>
    <property type="match status" value="1"/>
</dbReference>
<dbReference type="PANTHER" id="PTHR46586">
    <property type="entry name" value="ANKYRIN REPEAT-CONTAINING PROTEIN"/>
    <property type="match status" value="1"/>
</dbReference>
<dbReference type="InterPro" id="IPR052050">
    <property type="entry name" value="SecEffector_AnkRepeat"/>
</dbReference>
<organism evidence="3">
    <name type="scientific">Micromonas pusilla (strain CCMP1545)</name>
    <name type="common">Picoplanktonic green alga</name>
    <dbReference type="NCBI Taxonomy" id="564608"/>
    <lineage>
        <taxon>Eukaryota</taxon>
        <taxon>Viridiplantae</taxon>
        <taxon>Chlorophyta</taxon>
        <taxon>Mamiellophyceae</taxon>
        <taxon>Mamiellales</taxon>
        <taxon>Mamiellaceae</taxon>
        <taxon>Micromonas</taxon>
    </lineage>
</organism>
<evidence type="ECO:0000313" key="2">
    <source>
        <dbReference type="EMBL" id="EEH54520.1"/>
    </source>
</evidence>
<dbReference type="Gene3D" id="1.25.40.20">
    <property type="entry name" value="Ankyrin repeat-containing domain"/>
    <property type="match status" value="1"/>
</dbReference>
<feature type="compositionally biased region" description="Acidic residues" evidence="1">
    <location>
        <begin position="531"/>
        <end position="543"/>
    </location>
</feature>
<keyword evidence="3" id="KW-1185">Reference proteome</keyword>
<dbReference type="KEGG" id="mpp:MICPUCDRAFT_63247"/>
<protein>
    <submittedName>
        <fullName evidence="2">Predicted protein</fullName>
    </submittedName>
</protein>